<protein>
    <submittedName>
        <fullName evidence="1">Uncharacterized protein</fullName>
    </submittedName>
</protein>
<reference evidence="1 2" key="1">
    <citation type="journal article" date="2018" name="Sci. Rep.">
        <title>Genomic signatures of local adaptation to the degree of environmental predictability in rotifers.</title>
        <authorList>
            <person name="Franch-Gras L."/>
            <person name="Hahn C."/>
            <person name="Garcia-Roger E.M."/>
            <person name="Carmona M.J."/>
            <person name="Serra M."/>
            <person name="Gomez A."/>
        </authorList>
    </citation>
    <scope>NUCLEOTIDE SEQUENCE [LARGE SCALE GENOMIC DNA]</scope>
    <source>
        <strain evidence="1">HYR1</strain>
    </source>
</reference>
<dbReference type="AlphaFoldDB" id="A0A3M7SV49"/>
<proteinExistence type="predicted"/>
<evidence type="ECO:0000313" key="1">
    <source>
        <dbReference type="EMBL" id="RNA39468.1"/>
    </source>
</evidence>
<dbReference type="EMBL" id="REGN01000748">
    <property type="protein sequence ID" value="RNA39468.1"/>
    <property type="molecule type" value="Genomic_DNA"/>
</dbReference>
<comment type="caution">
    <text evidence="1">The sequence shown here is derived from an EMBL/GenBank/DDBJ whole genome shotgun (WGS) entry which is preliminary data.</text>
</comment>
<organism evidence="1 2">
    <name type="scientific">Brachionus plicatilis</name>
    <name type="common">Marine rotifer</name>
    <name type="synonym">Brachionus muelleri</name>
    <dbReference type="NCBI Taxonomy" id="10195"/>
    <lineage>
        <taxon>Eukaryota</taxon>
        <taxon>Metazoa</taxon>
        <taxon>Spiralia</taxon>
        <taxon>Gnathifera</taxon>
        <taxon>Rotifera</taxon>
        <taxon>Eurotatoria</taxon>
        <taxon>Monogononta</taxon>
        <taxon>Pseudotrocha</taxon>
        <taxon>Ploima</taxon>
        <taxon>Brachionidae</taxon>
        <taxon>Brachionus</taxon>
    </lineage>
</organism>
<sequence>MHIPDSHIKLRTLEQKISDECLEFDKKVLIEFINELFTFQNRGSIDSIGAEIEVGYLNHLKHNALITGIVESELE</sequence>
<keyword evidence="2" id="KW-1185">Reference proteome</keyword>
<evidence type="ECO:0000313" key="2">
    <source>
        <dbReference type="Proteomes" id="UP000276133"/>
    </source>
</evidence>
<accession>A0A3M7SV49</accession>
<name>A0A3M7SV49_BRAPC</name>
<dbReference type="Proteomes" id="UP000276133">
    <property type="component" value="Unassembled WGS sequence"/>
</dbReference>
<gene>
    <name evidence="1" type="ORF">BpHYR1_042333</name>
</gene>